<dbReference type="Pfam" id="PF04253">
    <property type="entry name" value="TFR_dimer"/>
    <property type="match status" value="1"/>
</dbReference>
<reference evidence="2" key="2">
    <citation type="submission" date="2019-01" db="UniProtKB">
        <authorList>
            <consortium name="EnsemblPlants"/>
        </authorList>
    </citation>
    <scope>IDENTIFICATION</scope>
    <source>
        <strain evidence="2">cv. Heinz 1706</strain>
    </source>
</reference>
<dbReference type="GO" id="GO:0006508">
    <property type="term" value="P:proteolysis"/>
    <property type="evidence" value="ECO:0007669"/>
    <property type="project" value="InterPro"/>
</dbReference>
<dbReference type="GO" id="GO:0004190">
    <property type="term" value="F:aspartic-type endopeptidase activity"/>
    <property type="evidence" value="ECO:0007669"/>
    <property type="project" value="InterPro"/>
</dbReference>
<dbReference type="PROSITE" id="PS00141">
    <property type="entry name" value="ASP_PROTEASE"/>
    <property type="match status" value="1"/>
</dbReference>
<dbReference type="PaxDb" id="4081-Solyc11g045240.1.1"/>
<evidence type="ECO:0000313" key="2">
    <source>
        <dbReference type="EnsemblPlants" id="Solyc11g045245.1.1"/>
    </source>
</evidence>
<dbReference type="Gene3D" id="1.20.930.40">
    <property type="entry name" value="Transferrin receptor-like, dimerisation domain"/>
    <property type="match status" value="1"/>
</dbReference>
<dbReference type="Gramene" id="Solyc11g045245.1.1">
    <property type="protein sequence ID" value="Solyc11g045245.1.1"/>
    <property type="gene ID" value="Solyc11g045245.1"/>
</dbReference>
<dbReference type="PANTHER" id="PTHR10404">
    <property type="entry name" value="N-ACETYLATED-ALPHA-LINKED ACIDIC DIPEPTIDASE"/>
    <property type="match status" value="1"/>
</dbReference>
<dbReference type="EnsemblPlants" id="Solyc11g045245.1.1">
    <property type="protein sequence ID" value="Solyc11g045245.1.1"/>
    <property type="gene ID" value="Solyc11g045245.1"/>
</dbReference>
<keyword evidence="3" id="KW-1185">Reference proteome</keyword>
<sequence>MTRSKNQERPVEGMEDRFLQIQELLQKLMEGMSSIHGRNTQTEKELGEIKLCIALNEIFGEGFEDSTEALKNLHQSGSVTEYQAEFDRLLTGIKLSESGYHEKKPLELLIDTGSTHNFIDQGVAKSLDCKSSPIIEQSISVVDDFLLLPLGNIYCIGGAVAEYLRQKYHLISDTVEEATEGGRYNTIQATQVSRHSGQIIGCKRGYHTVVQVPQEGAQQRMRDLSDKHRSDSDFAVGDYVHLKLQLYRHFSVAVKPFNKLPVKYFGPYPIDAVAYRLMPADKLKVDKVTDERTALKRRILNDRLMFAERGFLDAEGLQGRPWFKHMVYGPRNDGESELYFFPGIANAISKSSGGEEQNAAIQHEIWRSARAIERAAHALKGELIA</sequence>
<organism evidence="2">
    <name type="scientific">Solanum lycopersicum</name>
    <name type="common">Tomato</name>
    <name type="synonym">Lycopersicon esculentum</name>
    <dbReference type="NCBI Taxonomy" id="4081"/>
    <lineage>
        <taxon>Eukaryota</taxon>
        <taxon>Viridiplantae</taxon>
        <taxon>Streptophyta</taxon>
        <taxon>Embryophyta</taxon>
        <taxon>Tracheophyta</taxon>
        <taxon>Spermatophyta</taxon>
        <taxon>Magnoliopsida</taxon>
        <taxon>eudicotyledons</taxon>
        <taxon>Gunneridae</taxon>
        <taxon>Pentapetalae</taxon>
        <taxon>asterids</taxon>
        <taxon>lamiids</taxon>
        <taxon>Solanales</taxon>
        <taxon>Solanaceae</taxon>
        <taxon>Solanoideae</taxon>
        <taxon>Solaneae</taxon>
        <taxon>Solanum</taxon>
        <taxon>Solanum subgen. Lycopersicon</taxon>
    </lineage>
</organism>
<dbReference type="InterPro" id="IPR007365">
    <property type="entry name" value="TFR-like_dimer_dom"/>
</dbReference>
<dbReference type="InterPro" id="IPR039373">
    <property type="entry name" value="Peptidase_M28B"/>
</dbReference>
<dbReference type="Proteomes" id="UP000004994">
    <property type="component" value="Chromosome 11"/>
</dbReference>
<dbReference type="InterPro" id="IPR001969">
    <property type="entry name" value="Aspartic_peptidase_AS"/>
</dbReference>
<dbReference type="InterPro" id="IPR036757">
    <property type="entry name" value="TFR-like_dimer_dom_sf"/>
</dbReference>
<reference evidence="2" key="1">
    <citation type="journal article" date="2012" name="Nature">
        <title>The tomato genome sequence provides insights into fleshy fruit evolution.</title>
        <authorList>
            <consortium name="Tomato Genome Consortium"/>
        </authorList>
    </citation>
    <scope>NUCLEOTIDE SEQUENCE [LARGE SCALE GENOMIC DNA]</scope>
    <source>
        <strain evidence="2">cv. Heinz 1706</strain>
    </source>
</reference>
<feature type="domain" description="Transferrin receptor-like dimerisation" evidence="1">
    <location>
        <begin position="286"/>
        <end position="380"/>
    </location>
</feature>
<dbReference type="PANTHER" id="PTHR10404:SF75">
    <property type="entry name" value="GLUTAMATE CARBOXYPEPTIDASE AMP1-RELATED"/>
    <property type="match status" value="1"/>
</dbReference>
<dbReference type="GO" id="GO:0004180">
    <property type="term" value="F:carboxypeptidase activity"/>
    <property type="evidence" value="ECO:0000318"/>
    <property type="project" value="GO_Central"/>
</dbReference>
<evidence type="ECO:0000259" key="1">
    <source>
        <dbReference type="Pfam" id="PF04253"/>
    </source>
</evidence>
<accession>A0A3Q7IWF1</accession>
<proteinExistence type="predicted"/>
<evidence type="ECO:0000313" key="3">
    <source>
        <dbReference type="Proteomes" id="UP000004994"/>
    </source>
</evidence>
<dbReference type="InParanoid" id="A0A3Q7IWF1"/>
<dbReference type="STRING" id="4081.A0A3Q7IWF1"/>
<name>A0A3Q7IWF1_SOLLC</name>
<dbReference type="AlphaFoldDB" id="A0A3Q7IWF1"/>
<dbReference type="SUPFAM" id="SSF47672">
    <property type="entry name" value="Transferrin receptor-like dimerisation domain"/>
    <property type="match status" value="1"/>
</dbReference>
<protein>
    <recommendedName>
        <fullName evidence="1">Transferrin receptor-like dimerisation domain-containing protein</fullName>
    </recommendedName>
</protein>